<evidence type="ECO:0008006" key="4">
    <source>
        <dbReference type="Google" id="ProtNLM"/>
    </source>
</evidence>
<accession>A0A397SQ95</accession>
<feature type="compositionally biased region" description="Polar residues" evidence="1">
    <location>
        <begin position="176"/>
        <end position="188"/>
    </location>
</feature>
<evidence type="ECO:0000256" key="1">
    <source>
        <dbReference type="SAM" id="MobiDB-lite"/>
    </source>
</evidence>
<gene>
    <name evidence="2" type="ORF">C1645_826774</name>
</gene>
<dbReference type="AlphaFoldDB" id="A0A397SQ95"/>
<feature type="region of interest" description="Disordered" evidence="1">
    <location>
        <begin position="176"/>
        <end position="198"/>
    </location>
</feature>
<dbReference type="STRING" id="658196.A0A397SQ95"/>
<keyword evidence="3" id="KW-1185">Reference proteome</keyword>
<evidence type="ECO:0000313" key="3">
    <source>
        <dbReference type="Proteomes" id="UP000265703"/>
    </source>
</evidence>
<organism evidence="2 3">
    <name type="scientific">Glomus cerebriforme</name>
    <dbReference type="NCBI Taxonomy" id="658196"/>
    <lineage>
        <taxon>Eukaryota</taxon>
        <taxon>Fungi</taxon>
        <taxon>Fungi incertae sedis</taxon>
        <taxon>Mucoromycota</taxon>
        <taxon>Glomeromycotina</taxon>
        <taxon>Glomeromycetes</taxon>
        <taxon>Glomerales</taxon>
        <taxon>Glomeraceae</taxon>
        <taxon>Glomus</taxon>
    </lineage>
</organism>
<name>A0A397SQ95_9GLOM</name>
<protein>
    <recommendedName>
        <fullName evidence="4">C2H2-type domain-containing protein</fullName>
    </recommendedName>
</protein>
<reference evidence="2 3" key="1">
    <citation type="submission" date="2018-06" db="EMBL/GenBank/DDBJ databases">
        <title>Comparative genomics reveals the genomic features of Rhizophagus irregularis, R. cerebriforme, R. diaphanum and Gigaspora rosea, and their symbiotic lifestyle signature.</title>
        <authorList>
            <person name="Morin E."/>
            <person name="San Clemente H."/>
            <person name="Chen E.C.H."/>
            <person name="De La Providencia I."/>
            <person name="Hainaut M."/>
            <person name="Kuo A."/>
            <person name="Kohler A."/>
            <person name="Murat C."/>
            <person name="Tang N."/>
            <person name="Roy S."/>
            <person name="Loubradou J."/>
            <person name="Henrissat B."/>
            <person name="Grigoriev I.V."/>
            <person name="Corradi N."/>
            <person name="Roux C."/>
            <person name="Martin F.M."/>
        </authorList>
    </citation>
    <scope>NUCLEOTIDE SEQUENCE [LARGE SCALE GENOMIC DNA]</scope>
    <source>
        <strain evidence="2 3">DAOM 227022</strain>
    </source>
</reference>
<evidence type="ECO:0000313" key="2">
    <source>
        <dbReference type="EMBL" id="RIA88178.1"/>
    </source>
</evidence>
<dbReference type="EMBL" id="QKYT01000276">
    <property type="protein sequence ID" value="RIA88178.1"/>
    <property type="molecule type" value="Genomic_DNA"/>
</dbReference>
<sequence>MEKGKCTCDKCGKGFATPRKLHDHQKRKFQCKLSAQSQDPTPEIELAQPYPEQLQELTSEVTSALTQALHFSLSILGPERPIGKEVVSEAVSVIEQPALLECLEEVKITDEMIQESICQQGWVNPNAQRPKEQYEVRLHDLLMIDPNLARPLTDLKKEVEKLCELRTKWLARPSSNSTILQRKAPQTDTESEVDPKAGLDPATQVKKKISIYYNDKLPYIPQLFAEAHLQITEILEHELVIRRQINQL</sequence>
<dbReference type="Proteomes" id="UP000265703">
    <property type="component" value="Unassembled WGS sequence"/>
</dbReference>
<comment type="caution">
    <text evidence="2">The sequence shown here is derived from an EMBL/GenBank/DDBJ whole genome shotgun (WGS) entry which is preliminary data.</text>
</comment>
<proteinExistence type="predicted"/>